<dbReference type="InterPro" id="IPR002509">
    <property type="entry name" value="NODB_dom"/>
</dbReference>
<organism evidence="3 4">
    <name type="scientific">Thermoflavimicrobium dichotomicum</name>
    <dbReference type="NCBI Taxonomy" id="46223"/>
    <lineage>
        <taxon>Bacteria</taxon>
        <taxon>Bacillati</taxon>
        <taxon>Bacillota</taxon>
        <taxon>Bacilli</taxon>
        <taxon>Bacillales</taxon>
        <taxon>Thermoactinomycetaceae</taxon>
        <taxon>Thermoflavimicrobium</taxon>
    </lineage>
</organism>
<dbReference type="STRING" id="46223.SAMN05421852_10871"/>
<feature type="domain" description="NodB homology" evidence="2">
    <location>
        <begin position="91"/>
        <end position="271"/>
    </location>
</feature>
<keyword evidence="4" id="KW-1185">Reference proteome</keyword>
<evidence type="ECO:0000313" key="3">
    <source>
        <dbReference type="EMBL" id="SFJ36694.1"/>
    </source>
</evidence>
<dbReference type="SUPFAM" id="SSF88713">
    <property type="entry name" value="Glycoside hydrolase/deacetylase"/>
    <property type="match status" value="1"/>
</dbReference>
<dbReference type="AlphaFoldDB" id="A0A1I3QRC5"/>
<evidence type="ECO:0000259" key="2">
    <source>
        <dbReference type="PROSITE" id="PS51677"/>
    </source>
</evidence>
<dbReference type="CDD" id="cd10917">
    <property type="entry name" value="CE4_NodB_like_6s_7s"/>
    <property type="match status" value="1"/>
</dbReference>
<dbReference type="GO" id="GO:0016810">
    <property type="term" value="F:hydrolase activity, acting on carbon-nitrogen (but not peptide) bonds"/>
    <property type="evidence" value="ECO:0007669"/>
    <property type="project" value="InterPro"/>
</dbReference>
<dbReference type="Proteomes" id="UP000199545">
    <property type="component" value="Unassembled WGS sequence"/>
</dbReference>
<reference evidence="3 4" key="1">
    <citation type="submission" date="2016-10" db="EMBL/GenBank/DDBJ databases">
        <authorList>
            <person name="de Groot N.N."/>
        </authorList>
    </citation>
    <scope>NUCLEOTIDE SEQUENCE [LARGE SCALE GENOMIC DNA]</scope>
    <source>
        <strain evidence="3 4">DSM 44778</strain>
    </source>
</reference>
<dbReference type="PROSITE" id="PS51677">
    <property type="entry name" value="NODB"/>
    <property type="match status" value="1"/>
</dbReference>
<protein>
    <submittedName>
        <fullName evidence="3">Peptidoglycan/xylan/chitin deacetylase, PgdA/CDA1 family</fullName>
    </submittedName>
</protein>
<dbReference type="EMBL" id="FORR01000008">
    <property type="protein sequence ID" value="SFJ36694.1"/>
    <property type="molecule type" value="Genomic_DNA"/>
</dbReference>
<dbReference type="InterPro" id="IPR011330">
    <property type="entry name" value="Glyco_hydro/deAcase_b/a-brl"/>
</dbReference>
<dbReference type="Gene3D" id="3.20.20.370">
    <property type="entry name" value="Glycoside hydrolase/deacetylase"/>
    <property type="match status" value="1"/>
</dbReference>
<evidence type="ECO:0000256" key="1">
    <source>
        <dbReference type="SAM" id="SignalP"/>
    </source>
</evidence>
<feature type="chain" id="PRO_5038959106" evidence="1">
    <location>
        <begin position="24"/>
        <end position="284"/>
    </location>
</feature>
<dbReference type="Pfam" id="PF01522">
    <property type="entry name" value="Polysacc_deac_1"/>
    <property type="match status" value="1"/>
</dbReference>
<accession>A0A1I3QRC5</accession>
<dbReference type="PANTHER" id="PTHR10587">
    <property type="entry name" value="GLYCOSYL TRANSFERASE-RELATED"/>
    <property type="match status" value="1"/>
</dbReference>
<gene>
    <name evidence="3" type="ORF">SAMN05421852_10871</name>
</gene>
<sequence length="284" mass="32320">MVNRMGKWAQVGVVLCSTSLILASCNWLESSENQEQKKVNAKAISTQTQKQQQFATGKAERKQGPITKEEKIQLGKLEKDHVIYHGPKDQRVVALTFDDGPHPKYTQKILDILHKENVKATFFLIGKNVQYYPELVEKEIKEGHVVASHSWAHRFFSNMGMENAKEDLEKTRAEIKKATKKNVLLFRPPYGAIKGMEEEVKKAGFVVINWDVDTNDWRPGRTPQQILQVIKKQVQPGSIILQHDGGGNRTATVQALPKVIKYLKEQGYRFVTVDELLGIRPYTN</sequence>
<dbReference type="OrthoDB" id="9812065at2"/>
<evidence type="ECO:0000313" key="4">
    <source>
        <dbReference type="Proteomes" id="UP000199545"/>
    </source>
</evidence>
<dbReference type="PROSITE" id="PS51257">
    <property type="entry name" value="PROKAR_LIPOPROTEIN"/>
    <property type="match status" value="1"/>
</dbReference>
<feature type="signal peptide" evidence="1">
    <location>
        <begin position="1"/>
        <end position="23"/>
    </location>
</feature>
<dbReference type="RefSeq" id="WP_093229895.1">
    <property type="nucleotide sequence ID" value="NZ_FORR01000008.1"/>
</dbReference>
<dbReference type="InterPro" id="IPR050248">
    <property type="entry name" value="Polysacc_deacetylase_ArnD"/>
</dbReference>
<proteinExistence type="predicted"/>
<dbReference type="GO" id="GO:0005975">
    <property type="term" value="P:carbohydrate metabolic process"/>
    <property type="evidence" value="ECO:0007669"/>
    <property type="project" value="InterPro"/>
</dbReference>
<name>A0A1I3QRC5_9BACL</name>
<keyword evidence="1" id="KW-0732">Signal</keyword>